<dbReference type="AlphaFoldDB" id="A0A3P7JB96"/>
<gene>
    <name evidence="1" type="ORF">SVUK_LOCUS12267</name>
</gene>
<organism evidence="1 2">
    <name type="scientific">Strongylus vulgaris</name>
    <name type="common">Blood worm</name>
    <dbReference type="NCBI Taxonomy" id="40348"/>
    <lineage>
        <taxon>Eukaryota</taxon>
        <taxon>Metazoa</taxon>
        <taxon>Ecdysozoa</taxon>
        <taxon>Nematoda</taxon>
        <taxon>Chromadorea</taxon>
        <taxon>Rhabditida</taxon>
        <taxon>Rhabditina</taxon>
        <taxon>Rhabditomorpha</taxon>
        <taxon>Strongyloidea</taxon>
        <taxon>Strongylidae</taxon>
        <taxon>Strongylus</taxon>
    </lineage>
</organism>
<name>A0A3P7JB96_STRVU</name>
<dbReference type="EMBL" id="UYYB01098795">
    <property type="protein sequence ID" value="VDM77269.1"/>
    <property type="molecule type" value="Genomic_DNA"/>
</dbReference>
<keyword evidence="2" id="KW-1185">Reference proteome</keyword>
<evidence type="ECO:0000313" key="2">
    <source>
        <dbReference type="Proteomes" id="UP000270094"/>
    </source>
</evidence>
<dbReference type="OrthoDB" id="5849529at2759"/>
<proteinExistence type="predicted"/>
<sequence>MKTGIILSFAHHTRVNPIIPTGDIPPRDLPAKVCAAIQTMEAATAPGPDHVSADLLRTGAHRPHENLRNI</sequence>
<evidence type="ECO:0000313" key="1">
    <source>
        <dbReference type="EMBL" id="VDM77269.1"/>
    </source>
</evidence>
<dbReference type="Proteomes" id="UP000270094">
    <property type="component" value="Unassembled WGS sequence"/>
</dbReference>
<accession>A0A3P7JB96</accession>
<protein>
    <submittedName>
        <fullName evidence="1">Uncharacterized protein</fullName>
    </submittedName>
</protein>
<reference evidence="1 2" key="1">
    <citation type="submission" date="2018-11" db="EMBL/GenBank/DDBJ databases">
        <authorList>
            <consortium name="Pathogen Informatics"/>
        </authorList>
    </citation>
    <scope>NUCLEOTIDE SEQUENCE [LARGE SCALE GENOMIC DNA]</scope>
</reference>